<dbReference type="Proteomes" id="UP000730618">
    <property type="component" value="Unassembled WGS sequence"/>
</dbReference>
<dbReference type="EMBL" id="CAJVCE010000042">
    <property type="protein sequence ID" value="CAG7658376.1"/>
    <property type="molecule type" value="Genomic_DNA"/>
</dbReference>
<reference evidence="1 2" key="1">
    <citation type="submission" date="2021-06" db="EMBL/GenBank/DDBJ databases">
        <authorList>
            <person name="Criscuolo A."/>
        </authorList>
    </citation>
    <scope>NUCLEOTIDE SEQUENCE [LARGE SCALE GENOMIC DNA]</scope>
    <source>
        <strain evidence="2">CIP 111802</strain>
    </source>
</reference>
<keyword evidence="2" id="KW-1185">Reference proteome</keyword>
<organism evidence="1 2">
    <name type="scientific">Paenibacillus allorhizosphaerae</name>
    <dbReference type="NCBI Taxonomy" id="2849866"/>
    <lineage>
        <taxon>Bacteria</taxon>
        <taxon>Bacillati</taxon>
        <taxon>Bacillota</taxon>
        <taxon>Bacilli</taxon>
        <taxon>Bacillales</taxon>
        <taxon>Paenibacillaceae</taxon>
        <taxon>Paenibacillus</taxon>
    </lineage>
</organism>
<gene>
    <name evidence="1" type="ORF">PAECIP111802_07026</name>
</gene>
<accession>A0ABM8VU53</accession>
<sequence>MNAEAEPYTFQVALDKFMNYFYDECTVSLNEQADDQVEWELQRTYFIS</sequence>
<name>A0ABM8VU53_9BACL</name>
<comment type="caution">
    <text evidence="1">The sequence shown here is derived from an EMBL/GenBank/DDBJ whole genome shotgun (WGS) entry which is preliminary data.</text>
</comment>
<evidence type="ECO:0000313" key="1">
    <source>
        <dbReference type="EMBL" id="CAG7658376.1"/>
    </source>
</evidence>
<protein>
    <submittedName>
        <fullName evidence="1">Uncharacterized protein</fullName>
    </submittedName>
</protein>
<proteinExistence type="predicted"/>
<evidence type="ECO:0000313" key="2">
    <source>
        <dbReference type="Proteomes" id="UP000730618"/>
    </source>
</evidence>